<dbReference type="InterPro" id="IPR021352">
    <property type="entry name" value="DUF2971"/>
</dbReference>
<organism evidence="1 2">
    <name type="scientific">Hymenobacter roseosalivarius DSM 11622</name>
    <dbReference type="NCBI Taxonomy" id="645990"/>
    <lineage>
        <taxon>Bacteria</taxon>
        <taxon>Pseudomonadati</taxon>
        <taxon>Bacteroidota</taxon>
        <taxon>Cytophagia</taxon>
        <taxon>Cytophagales</taxon>
        <taxon>Hymenobacteraceae</taxon>
        <taxon>Hymenobacter</taxon>
    </lineage>
</organism>
<dbReference type="Pfam" id="PF11185">
    <property type="entry name" value="DUF2971"/>
    <property type="match status" value="1"/>
</dbReference>
<accession>A0A1W1VQA6</accession>
<sequence>MSNYNSFRMNCLVGMNDTTEVNYVENYLYTANQDFTKFHWQTIDLYNRKFISSCSLKDDDLTQWRLYADDSKGACLVLTINPSIDNKSFIIKKISYGQKGGGHKELDLLRDIIIELKQKLYITFKYKNMETWKQFFKPYDYSIEEEVRILYTSQEDESNKKAWVLTSSHNILNPYIEFKLNNKDLPFTLSEIILGPKCPEKELNQRQFEHFIRELRKRKIEVDSMDKENSGINEYNIASLQVSISKINNYR</sequence>
<gene>
    <name evidence="1" type="ORF">SAMN00120144_4111</name>
</gene>
<evidence type="ECO:0000313" key="2">
    <source>
        <dbReference type="Proteomes" id="UP000192266"/>
    </source>
</evidence>
<dbReference type="EMBL" id="FWWW01000069">
    <property type="protein sequence ID" value="SMB95537.1"/>
    <property type="molecule type" value="Genomic_DNA"/>
</dbReference>
<protein>
    <recommendedName>
        <fullName evidence="3">DUF2971 domain-containing protein</fullName>
    </recommendedName>
</protein>
<name>A0A1W1VQA6_9BACT</name>
<dbReference type="AlphaFoldDB" id="A0A1W1VQA6"/>
<keyword evidence="2" id="KW-1185">Reference proteome</keyword>
<evidence type="ECO:0000313" key="1">
    <source>
        <dbReference type="EMBL" id="SMB95537.1"/>
    </source>
</evidence>
<proteinExistence type="predicted"/>
<dbReference type="Proteomes" id="UP000192266">
    <property type="component" value="Unassembled WGS sequence"/>
</dbReference>
<evidence type="ECO:0008006" key="3">
    <source>
        <dbReference type="Google" id="ProtNLM"/>
    </source>
</evidence>
<reference evidence="1 2" key="1">
    <citation type="submission" date="2017-04" db="EMBL/GenBank/DDBJ databases">
        <authorList>
            <person name="Afonso C.L."/>
            <person name="Miller P.J."/>
            <person name="Scott M.A."/>
            <person name="Spackman E."/>
            <person name="Goraichik I."/>
            <person name="Dimitrov K.M."/>
            <person name="Suarez D.L."/>
            <person name="Swayne D.E."/>
        </authorList>
    </citation>
    <scope>NUCLEOTIDE SEQUENCE [LARGE SCALE GENOMIC DNA]</scope>
    <source>
        <strain evidence="1 2">DSM 11622</strain>
    </source>
</reference>